<dbReference type="Pfam" id="PF00171">
    <property type="entry name" value="Aldedh"/>
    <property type="match status" value="1"/>
</dbReference>
<dbReference type="PANTHER" id="PTHR43720">
    <property type="entry name" value="2-AMINOMUCONIC SEMIALDEHYDE DEHYDROGENASE"/>
    <property type="match status" value="1"/>
</dbReference>
<dbReference type="Gene3D" id="3.40.309.10">
    <property type="entry name" value="Aldehyde Dehydrogenase, Chain A, domain 2"/>
    <property type="match status" value="1"/>
</dbReference>
<comment type="caution">
    <text evidence="5">The sequence shown here is derived from an EMBL/GenBank/DDBJ whole genome shotgun (WGS) entry which is preliminary data.</text>
</comment>
<proteinExistence type="inferred from homology"/>
<evidence type="ECO:0000313" key="6">
    <source>
        <dbReference type="Proteomes" id="UP000569732"/>
    </source>
</evidence>
<dbReference type="SUPFAM" id="SSF53720">
    <property type="entry name" value="ALDH-like"/>
    <property type="match status" value="1"/>
</dbReference>
<dbReference type="InterPro" id="IPR015590">
    <property type="entry name" value="Aldehyde_DH_dom"/>
</dbReference>
<keyword evidence="3" id="KW-0520">NAD</keyword>
<organism evidence="5 6">
    <name type="scientific">Spartinivicinus marinus</name>
    <dbReference type="NCBI Taxonomy" id="2994442"/>
    <lineage>
        <taxon>Bacteria</taxon>
        <taxon>Pseudomonadati</taxon>
        <taxon>Pseudomonadota</taxon>
        <taxon>Gammaproteobacteria</taxon>
        <taxon>Oceanospirillales</taxon>
        <taxon>Zooshikellaceae</taxon>
        <taxon>Spartinivicinus</taxon>
    </lineage>
</organism>
<protein>
    <submittedName>
        <fullName evidence="5">Aldehyde dehydrogenase family protein</fullName>
    </submittedName>
</protein>
<dbReference type="EMBL" id="JACCKB010000041">
    <property type="protein sequence ID" value="NYZ68393.1"/>
    <property type="molecule type" value="Genomic_DNA"/>
</dbReference>
<keyword evidence="6" id="KW-1185">Reference proteome</keyword>
<accession>A0A853I4V9</accession>
<dbReference type="Gene3D" id="3.40.605.10">
    <property type="entry name" value="Aldehyde Dehydrogenase, Chain A, domain 1"/>
    <property type="match status" value="1"/>
</dbReference>
<sequence length="461" mass="49946">MHSDENRADTCANSPVVYTVEARCLGVIQSSRRRQEIYDVANSFVGESAVMPAIYIQDKIAQMREAPSSSLSERLERLKKAGQFYEQATLAGLEPKAYAKLVTKVTGLQPSVIEQSLANISHGLRHMSEILQAATPAGAVWEYSHPLVNSGCSLFSRRGEVVSIIAAGNGPGAHGLWPQAVAMGYRTLVRPSTREPFTAQRLICALEQAGLADYVALIPTDHKGVETLISQSDLAVVYGGPDVAARYGSNPRVLVQGPGQSKVVVGNDVCHEEAVEVVAQSVLSLGGAACVSASAVLVEENPGGFARKLRQVFEAHSQVQPMALAKKQEAEIYENLLRSDDAPWNYDRTLISEGCPLKPHVALVESASDSKVQRELPFPCVTIAPFNQLGEEGYKALSGSLVVTLLTHQKSIINKVLGDSSIANVYIGHIPTTWMDYRVPHDGYLADFLMCNRGIRIDPLW</sequence>
<keyword evidence="2" id="KW-0560">Oxidoreductase</keyword>
<evidence type="ECO:0000259" key="4">
    <source>
        <dbReference type="Pfam" id="PF00171"/>
    </source>
</evidence>
<reference evidence="5 6" key="1">
    <citation type="submission" date="2020-07" db="EMBL/GenBank/DDBJ databases">
        <title>Endozoicomonas sp. nov., isolated from sediment.</title>
        <authorList>
            <person name="Gu T."/>
        </authorList>
    </citation>
    <scope>NUCLEOTIDE SEQUENCE [LARGE SCALE GENOMIC DNA]</scope>
    <source>
        <strain evidence="5 6">SM1973</strain>
    </source>
</reference>
<feature type="domain" description="Aldehyde dehydrogenase" evidence="4">
    <location>
        <begin position="160"/>
        <end position="313"/>
    </location>
</feature>
<dbReference type="PANTHER" id="PTHR43720:SF2">
    <property type="entry name" value="2-AMINOMUCONIC SEMIALDEHYDE DEHYDROGENASE"/>
    <property type="match status" value="1"/>
</dbReference>
<evidence type="ECO:0000313" key="5">
    <source>
        <dbReference type="EMBL" id="NYZ68393.1"/>
    </source>
</evidence>
<dbReference type="GO" id="GO:0016620">
    <property type="term" value="F:oxidoreductase activity, acting on the aldehyde or oxo group of donors, NAD or NADP as acceptor"/>
    <property type="evidence" value="ECO:0007669"/>
    <property type="project" value="InterPro"/>
</dbReference>
<evidence type="ECO:0000256" key="2">
    <source>
        <dbReference type="ARBA" id="ARBA00023002"/>
    </source>
</evidence>
<comment type="similarity">
    <text evidence="1">Belongs to the aldehyde dehydrogenase family.</text>
</comment>
<dbReference type="AlphaFoldDB" id="A0A853I4V9"/>
<dbReference type="InterPro" id="IPR016162">
    <property type="entry name" value="Ald_DH_N"/>
</dbReference>
<dbReference type="InterPro" id="IPR016161">
    <property type="entry name" value="Ald_DH/histidinol_DH"/>
</dbReference>
<dbReference type="Proteomes" id="UP000569732">
    <property type="component" value="Unassembled WGS sequence"/>
</dbReference>
<gene>
    <name evidence="5" type="ORF">H0A36_20460</name>
</gene>
<evidence type="ECO:0000256" key="1">
    <source>
        <dbReference type="ARBA" id="ARBA00009986"/>
    </source>
</evidence>
<dbReference type="RefSeq" id="WP_180570406.1">
    <property type="nucleotide sequence ID" value="NZ_JACCKB010000041.1"/>
</dbReference>
<evidence type="ECO:0000256" key="3">
    <source>
        <dbReference type="ARBA" id="ARBA00023027"/>
    </source>
</evidence>
<dbReference type="InterPro" id="IPR016163">
    <property type="entry name" value="Ald_DH_C"/>
</dbReference>
<name>A0A853I4V9_9GAMM</name>